<reference evidence="2 3" key="1">
    <citation type="submission" date="2021-08" db="EMBL/GenBank/DDBJ databases">
        <title>Devosia salina sp. nov., isolated from the South China Sea sediment.</title>
        <authorList>
            <person name="Zhou Z."/>
        </authorList>
    </citation>
    <scope>NUCLEOTIDE SEQUENCE [LARGE SCALE GENOMIC DNA]</scope>
    <source>
        <strain evidence="2 3">SCS-3</strain>
    </source>
</reference>
<keyword evidence="3" id="KW-1185">Reference proteome</keyword>
<evidence type="ECO:0000313" key="2">
    <source>
        <dbReference type="EMBL" id="QYO76085.1"/>
    </source>
</evidence>
<dbReference type="EMBL" id="CP080590">
    <property type="protein sequence ID" value="QYO76085.1"/>
    <property type="molecule type" value="Genomic_DNA"/>
</dbReference>
<sequence>MAHKQEPGKDNRPEVDRVITEHAQDPLERAVLGTNPHGSMLRIAAFVLLFIVLGGGLFFYLGM</sequence>
<dbReference type="Proteomes" id="UP000825799">
    <property type="component" value="Chromosome"/>
</dbReference>
<keyword evidence="1" id="KW-1133">Transmembrane helix</keyword>
<organism evidence="2 3">
    <name type="scientific">Devosia salina</name>
    <dbReference type="NCBI Taxonomy" id="2860336"/>
    <lineage>
        <taxon>Bacteria</taxon>
        <taxon>Pseudomonadati</taxon>
        <taxon>Pseudomonadota</taxon>
        <taxon>Alphaproteobacteria</taxon>
        <taxon>Hyphomicrobiales</taxon>
        <taxon>Devosiaceae</taxon>
        <taxon>Devosia</taxon>
    </lineage>
</organism>
<protein>
    <submittedName>
        <fullName evidence="2">Uncharacterized protein</fullName>
    </submittedName>
</protein>
<evidence type="ECO:0000313" key="3">
    <source>
        <dbReference type="Proteomes" id="UP000825799"/>
    </source>
</evidence>
<keyword evidence="1" id="KW-0472">Membrane</keyword>
<feature type="transmembrane region" description="Helical" evidence="1">
    <location>
        <begin position="40"/>
        <end position="61"/>
    </location>
</feature>
<keyword evidence="1" id="KW-0812">Transmembrane</keyword>
<proteinExistence type="predicted"/>
<evidence type="ECO:0000256" key="1">
    <source>
        <dbReference type="SAM" id="Phobius"/>
    </source>
</evidence>
<dbReference type="RefSeq" id="WP_220304577.1">
    <property type="nucleotide sequence ID" value="NZ_CP080590.1"/>
</dbReference>
<gene>
    <name evidence="2" type="ORF">K1X15_15895</name>
</gene>
<accession>A0ABX8WIG5</accession>
<name>A0ABX8WIG5_9HYPH</name>